<dbReference type="PANTHER" id="PTHR43707:SF1">
    <property type="entry name" value="HISTIDINE--TRNA LIGASE, MITOCHONDRIAL-RELATED"/>
    <property type="match status" value="1"/>
</dbReference>
<dbReference type="Pfam" id="PF13393">
    <property type="entry name" value="tRNA-synt_His"/>
    <property type="match status" value="1"/>
</dbReference>
<evidence type="ECO:0000256" key="4">
    <source>
        <dbReference type="ARBA" id="ARBA00022741"/>
    </source>
</evidence>
<evidence type="ECO:0000256" key="6">
    <source>
        <dbReference type="ARBA" id="ARBA00022917"/>
    </source>
</evidence>
<feature type="binding site" evidence="10">
    <location>
        <begin position="81"/>
        <end position="83"/>
    </location>
    <ligand>
        <name>L-histidine</name>
        <dbReference type="ChEBI" id="CHEBI:57595"/>
    </ligand>
</feature>
<dbReference type="Pfam" id="PF03129">
    <property type="entry name" value="HGTP_anticodon"/>
    <property type="match status" value="1"/>
</dbReference>
<dbReference type="InterPro" id="IPR004154">
    <property type="entry name" value="Anticodon-bd"/>
</dbReference>
<dbReference type="Gene3D" id="3.30.930.10">
    <property type="entry name" value="Bira Bifunctional Protein, Domain 2"/>
    <property type="match status" value="1"/>
</dbReference>
<dbReference type="AlphaFoldDB" id="A0A7V4N3J3"/>
<keyword evidence="4 9" id="KW-0547">Nucleotide-binding</keyword>
<dbReference type="EC" id="6.1.1.21" evidence="9"/>
<dbReference type="InterPro" id="IPR045864">
    <property type="entry name" value="aa-tRNA-synth_II/BPL/LPL"/>
</dbReference>
<comment type="catalytic activity">
    <reaction evidence="8 9">
        <text>tRNA(His) + L-histidine + ATP = L-histidyl-tRNA(His) + AMP + diphosphate + H(+)</text>
        <dbReference type="Rhea" id="RHEA:17313"/>
        <dbReference type="Rhea" id="RHEA-COMP:9665"/>
        <dbReference type="Rhea" id="RHEA-COMP:9689"/>
        <dbReference type="ChEBI" id="CHEBI:15378"/>
        <dbReference type="ChEBI" id="CHEBI:30616"/>
        <dbReference type="ChEBI" id="CHEBI:33019"/>
        <dbReference type="ChEBI" id="CHEBI:57595"/>
        <dbReference type="ChEBI" id="CHEBI:78442"/>
        <dbReference type="ChEBI" id="CHEBI:78527"/>
        <dbReference type="ChEBI" id="CHEBI:456215"/>
        <dbReference type="EC" id="6.1.1.21"/>
    </reaction>
</comment>
<evidence type="ECO:0000256" key="10">
    <source>
        <dbReference type="PIRSR" id="PIRSR001549-1"/>
    </source>
</evidence>
<dbReference type="GO" id="GO:0006427">
    <property type="term" value="P:histidyl-tRNA aminoacylation"/>
    <property type="evidence" value="ECO:0007669"/>
    <property type="project" value="UniProtKB-UniRule"/>
</dbReference>
<evidence type="ECO:0000259" key="11">
    <source>
        <dbReference type="PROSITE" id="PS50862"/>
    </source>
</evidence>
<dbReference type="PANTHER" id="PTHR43707">
    <property type="entry name" value="HISTIDYL-TRNA SYNTHETASE"/>
    <property type="match status" value="1"/>
</dbReference>
<evidence type="ECO:0000256" key="9">
    <source>
        <dbReference type="HAMAP-Rule" id="MF_00127"/>
    </source>
</evidence>
<keyword evidence="6 9" id="KW-0648">Protein biosynthesis</keyword>
<accession>A0A7V4N3J3</accession>
<keyword evidence="5 9" id="KW-0067">ATP-binding</keyword>
<comment type="subcellular location">
    <subcellularLocation>
        <location evidence="9">Cytoplasm</location>
    </subcellularLocation>
</comment>
<dbReference type="InterPro" id="IPR036621">
    <property type="entry name" value="Anticodon-bd_dom_sf"/>
</dbReference>
<keyword evidence="9" id="KW-0963">Cytoplasm</keyword>
<feature type="binding site" evidence="10">
    <location>
        <position position="130"/>
    </location>
    <ligand>
        <name>L-histidine</name>
        <dbReference type="ChEBI" id="CHEBI:57595"/>
    </ligand>
</feature>
<dbReference type="GO" id="GO:0005524">
    <property type="term" value="F:ATP binding"/>
    <property type="evidence" value="ECO:0007669"/>
    <property type="project" value="UniProtKB-UniRule"/>
</dbReference>
<feature type="binding site" evidence="10">
    <location>
        <position position="263"/>
    </location>
    <ligand>
        <name>L-histidine</name>
        <dbReference type="ChEBI" id="CHEBI:57595"/>
    </ligand>
</feature>
<dbReference type="InterPro" id="IPR006195">
    <property type="entry name" value="aa-tRNA-synth_II"/>
</dbReference>
<dbReference type="InterPro" id="IPR015807">
    <property type="entry name" value="His-tRNA-ligase"/>
</dbReference>
<evidence type="ECO:0000256" key="1">
    <source>
        <dbReference type="ARBA" id="ARBA00008226"/>
    </source>
</evidence>
<protein>
    <recommendedName>
        <fullName evidence="9">Histidine--tRNA ligase</fullName>
        <ecNumber evidence="9">6.1.1.21</ecNumber>
    </recommendedName>
    <alternativeName>
        <fullName evidence="9">Histidyl-tRNA synthetase</fullName>
        <shortName evidence="9">HisRS</shortName>
    </alternativeName>
</protein>
<feature type="binding site" evidence="10">
    <location>
        <begin position="267"/>
        <end position="268"/>
    </location>
    <ligand>
        <name>L-histidine</name>
        <dbReference type="ChEBI" id="CHEBI:57595"/>
    </ligand>
</feature>
<dbReference type="PROSITE" id="PS50862">
    <property type="entry name" value="AA_TRNA_LIGASE_II"/>
    <property type="match status" value="1"/>
</dbReference>
<dbReference type="GO" id="GO:0005737">
    <property type="term" value="C:cytoplasm"/>
    <property type="evidence" value="ECO:0007669"/>
    <property type="project" value="UniProtKB-SubCell"/>
</dbReference>
<sequence length="440" mass="51357">MKLQAVRGFKDWLPEDFAKYEYLIELAKNILKTYNYKEIKIPILEKTELFVRSIGEFTDIVQKETYTFQDRNKEFLTLRPEATAGVCRMLIERGLFVNPKPLKFFTIGPMFRHERPQKGRLREFYQINIELFSPLNPHIEAEIIFLAMEILKAPFSFQEKRKDIYTLELNSLGCRDCRIKYKEDLLKFLKKNKESLCETCKERIAKNPLRVLDCKNDACKELVSKSPIIIEYLCKDCKDHFISLKEVLNSIGIKYIENPRLVRGLDYYVKTIFEIKAKGLGAQDTVAAGGRYDYLLEELGGPKLPAIGFAIGLERWAISIFGDEEKKGILDSKNFSEKLNPDLFIILLGKELFKKGFELATFLRKKGLRCEITYEEKSLKAQLKNADKLLAKYSLILGEEELKKRSAILRNMRKSIQEEIDFKDWEDLSIKVFEKIKNET</sequence>
<dbReference type="CDD" id="cd00773">
    <property type="entry name" value="HisRS-like_core"/>
    <property type="match status" value="1"/>
</dbReference>
<dbReference type="SUPFAM" id="SSF55681">
    <property type="entry name" value="Class II aaRS and biotin synthetases"/>
    <property type="match status" value="1"/>
</dbReference>
<dbReference type="HAMAP" id="MF_00127">
    <property type="entry name" value="His_tRNA_synth"/>
    <property type="match status" value="1"/>
</dbReference>
<evidence type="ECO:0000256" key="8">
    <source>
        <dbReference type="ARBA" id="ARBA00047639"/>
    </source>
</evidence>
<evidence type="ECO:0000256" key="5">
    <source>
        <dbReference type="ARBA" id="ARBA00022840"/>
    </source>
</evidence>
<evidence type="ECO:0000256" key="7">
    <source>
        <dbReference type="ARBA" id="ARBA00023146"/>
    </source>
</evidence>
<dbReference type="NCBIfam" id="TIGR00442">
    <property type="entry name" value="hisS"/>
    <property type="match status" value="1"/>
</dbReference>
<gene>
    <name evidence="9" type="primary">hisS</name>
    <name evidence="12" type="ORF">ENU91_00565</name>
</gene>
<proteinExistence type="inferred from homology"/>
<dbReference type="EMBL" id="DTEI01000011">
    <property type="protein sequence ID" value="HGU15146.1"/>
    <property type="molecule type" value="Genomic_DNA"/>
</dbReference>
<dbReference type="InterPro" id="IPR033656">
    <property type="entry name" value="HisRS_anticodon"/>
</dbReference>
<comment type="caution">
    <text evidence="12">The sequence shown here is derived from an EMBL/GenBank/DDBJ whole genome shotgun (WGS) entry which is preliminary data.</text>
</comment>
<name>A0A7V4N3J3_9BACT</name>
<evidence type="ECO:0000313" key="12">
    <source>
        <dbReference type="EMBL" id="HGU15146.1"/>
    </source>
</evidence>
<evidence type="ECO:0000256" key="3">
    <source>
        <dbReference type="ARBA" id="ARBA00022598"/>
    </source>
</evidence>
<dbReference type="GO" id="GO:0004821">
    <property type="term" value="F:histidine-tRNA ligase activity"/>
    <property type="evidence" value="ECO:0007669"/>
    <property type="project" value="UniProtKB-UniRule"/>
</dbReference>
<feature type="domain" description="Aminoacyl-transfer RNA synthetases class-II family profile" evidence="11">
    <location>
        <begin position="1"/>
        <end position="341"/>
    </location>
</feature>
<dbReference type="InterPro" id="IPR004516">
    <property type="entry name" value="HisRS/HisZ"/>
</dbReference>
<comment type="similarity">
    <text evidence="1 9">Belongs to the class-II aminoacyl-tRNA synthetase family.</text>
</comment>
<reference evidence="12" key="1">
    <citation type="journal article" date="2020" name="mSystems">
        <title>Genome- and Community-Level Interaction Insights into Carbon Utilization and Element Cycling Functions of Hydrothermarchaeota in Hydrothermal Sediment.</title>
        <authorList>
            <person name="Zhou Z."/>
            <person name="Liu Y."/>
            <person name="Xu W."/>
            <person name="Pan J."/>
            <person name="Luo Z.H."/>
            <person name="Li M."/>
        </authorList>
    </citation>
    <scope>NUCLEOTIDE SEQUENCE [LARGE SCALE GENOMIC DNA]</scope>
    <source>
        <strain evidence="12">SpSt-711</strain>
    </source>
</reference>
<feature type="binding site" evidence="10">
    <location>
        <position position="112"/>
    </location>
    <ligand>
        <name>L-histidine</name>
        <dbReference type="ChEBI" id="CHEBI:57595"/>
    </ligand>
</feature>
<evidence type="ECO:0000256" key="2">
    <source>
        <dbReference type="ARBA" id="ARBA00011738"/>
    </source>
</evidence>
<dbReference type="PIRSF" id="PIRSF001549">
    <property type="entry name" value="His-tRNA_synth"/>
    <property type="match status" value="1"/>
</dbReference>
<organism evidence="12">
    <name type="scientific">Thermodesulfobacterium geofontis</name>
    <dbReference type="NCBI Taxonomy" id="1295609"/>
    <lineage>
        <taxon>Bacteria</taxon>
        <taxon>Pseudomonadati</taxon>
        <taxon>Thermodesulfobacteriota</taxon>
        <taxon>Thermodesulfobacteria</taxon>
        <taxon>Thermodesulfobacteriales</taxon>
        <taxon>Thermodesulfobacteriaceae</taxon>
        <taxon>Thermodesulfobacterium</taxon>
    </lineage>
</organism>
<dbReference type="Gene3D" id="3.40.50.800">
    <property type="entry name" value="Anticodon-binding domain"/>
    <property type="match status" value="1"/>
</dbReference>
<comment type="subunit">
    <text evidence="2 9">Homodimer.</text>
</comment>
<feature type="binding site" evidence="10">
    <location>
        <position position="126"/>
    </location>
    <ligand>
        <name>L-histidine</name>
        <dbReference type="ChEBI" id="CHEBI:57595"/>
    </ligand>
</feature>
<keyword evidence="7 9" id="KW-0030">Aminoacyl-tRNA synthetase</keyword>
<dbReference type="CDD" id="cd00859">
    <property type="entry name" value="HisRS_anticodon"/>
    <property type="match status" value="1"/>
</dbReference>
<keyword evidence="3 9" id="KW-0436">Ligase</keyword>
<dbReference type="InterPro" id="IPR041715">
    <property type="entry name" value="HisRS-like_core"/>
</dbReference>
<dbReference type="SUPFAM" id="SSF52954">
    <property type="entry name" value="Class II aaRS ABD-related"/>
    <property type="match status" value="1"/>
</dbReference>